<feature type="region of interest" description="Disordered" evidence="5">
    <location>
        <begin position="535"/>
        <end position="569"/>
    </location>
</feature>
<keyword evidence="2" id="KW-0805">Transcription regulation</keyword>
<dbReference type="Gene3D" id="1.10.20.10">
    <property type="entry name" value="Histone, subunit A"/>
    <property type="match status" value="1"/>
</dbReference>
<organism evidence="7 8">
    <name type="scientific">Collybia nuda</name>
    <dbReference type="NCBI Taxonomy" id="64659"/>
    <lineage>
        <taxon>Eukaryota</taxon>
        <taxon>Fungi</taxon>
        <taxon>Dikarya</taxon>
        <taxon>Basidiomycota</taxon>
        <taxon>Agaricomycotina</taxon>
        <taxon>Agaricomycetes</taxon>
        <taxon>Agaricomycetidae</taxon>
        <taxon>Agaricales</taxon>
        <taxon>Tricholomatineae</taxon>
        <taxon>Clitocybaceae</taxon>
        <taxon>Collybia</taxon>
    </lineage>
</organism>
<dbReference type="SMART" id="SM00576">
    <property type="entry name" value="BTP"/>
    <property type="match status" value="1"/>
</dbReference>
<reference evidence="7" key="1">
    <citation type="submission" date="2020-11" db="EMBL/GenBank/DDBJ databases">
        <authorList>
            <consortium name="DOE Joint Genome Institute"/>
            <person name="Ahrendt S."/>
            <person name="Riley R."/>
            <person name="Andreopoulos W."/>
            <person name="Labutti K."/>
            <person name="Pangilinan J."/>
            <person name="Ruiz-Duenas F.J."/>
            <person name="Barrasa J.M."/>
            <person name="Sanchez-Garcia M."/>
            <person name="Camarero S."/>
            <person name="Miyauchi S."/>
            <person name="Serrano A."/>
            <person name="Linde D."/>
            <person name="Babiker R."/>
            <person name="Drula E."/>
            <person name="Ayuso-Fernandez I."/>
            <person name="Pacheco R."/>
            <person name="Padilla G."/>
            <person name="Ferreira P."/>
            <person name="Barriuso J."/>
            <person name="Kellner H."/>
            <person name="Castanera R."/>
            <person name="Alfaro M."/>
            <person name="Ramirez L."/>
            <person name="Pisabarro A.G."/>
            <person name="Kuo A."/>
            <person name="Tritt A."/>
            <person name="Lipzen A."/>
            <person name="He G."/>
            <person name="Yan M."/>
            <person name="Ng V."/>
            <person name="Cullen D."/>
            <person name="Martin F."/>
            <person name="Rosso M.-N."/>
            <person name="Henrissat B."/>
            <person name="Hibbett D."/>
            <person name="Martinez A.T."/>
            <person name="Grigoriev I.V."/>
        </authorList>
    </citation>
    <scope>NUCLEOTIDE SEQUENCE</scope>
    <source>
        <strain evidence="7">CBS 247.69</strain>
    </source>
</reference>
<dbReference type="InterPro" id="IPR009072">
    <property type="entry name" value="Histone-fold"/>
</dbReference>
<dbReference type="GO" id="GO:0046982">
    <property type="term" value="F:protein heterodimerization activity"/>
    <property type="evidence" value="ECO:0007669"/>
    <property type="project" value="InterPro"/>
</dbReference>
<evidence type="ECO:0000256" key="1">
    <source>
        <dbReference type="ARBA" id="ARBA00004123"/>
    </source>
</evidence>
<evidence type="ECO:0000256" key="4">
    <source>
        <dbReference type="ARBA" id="ARBA00023242"/>
    </source>
</evidence>
<evidence type="ECO:0000313" key="7">
    <source>
        <dbReference type="EMBL" id="KAF9460465.1"/>
    </source>
</evidence>
<dbReference type="Pfam" id="PF07524">
    <property type="entry name" value="Bromo_TP"/>
    <property type="match status" value="1"/>
</dbReference>
<dbReference type="EMBL" id="MU150298">
    <property type="protein sequence ID" value="KAF9460465.1"/>
    <property type="molecule type" value="Genomic_DNA"/>
</dbReference>
<comment type="caution">
    <text evidence="7">The sequence shown here is derived from an EMBL/GenBank/DDBJ whole genome shotgun (WGS) entry which is preliminary data.</text>
</comment>
<keyword evidence="8" id="KW-1185">Reference proteome</keyword>
<evidence type="ECO:0000256" key="2">
    <source>
        <dbReference type="ARBA" id="ARBA00023015"/>
    </source>
</evidence>
<sequence length="569" mass="61730">MESGSHKLLESAAYKTLHAHGFSRSSSQASLVLTDLLSRYLTLLSTTCAKYAQHAGRSGLSVWDAFGALEELGVGADELSEYYLSEAKELKHYTFNSARRVEDLNEFKAQLADGLSQDREDAIPLLYAPFTPSPFDENENEEREEDETSDEALPGELVMDTDIPPPRSTTPLSRKPDLPHLSTPPLPLSPISNPTSPARKRARTASWSPPVHVPDFLPPFPTTSNAPPSPVASQSPQPTHPIQFEPPPLPLDNAKIDKPPLPLSQPLTSTSASDYLVQVPYSQSSLSGVAEWHLPSTHPQSQPPQPRHPRLPTPQTEPALFSAYHHILTHPPPSHANSPTPSRHKIAMALLSHIQINPRWDPPDTLYSSVAPCTPRVSVIGPTYPMAIGDTGTDPKLRADGKEKEFKFPATIPRPVSSNERLTPLISQQSSRIPDLARHVLPPAILSRTSRLTHPPVLQRGSKHLVYGPGVPAPWNANTIPPSDAIPPTPMTAKLKEIPNGVGGKGGDPPAKPVLPDARLYATWDYEPRDFKVPLTPTARRGRTGNAQSGNGVISLALGQRGRSGSKLG</sequence>
<evidence type="ECO:0000256" key="3">
    <source>
        <dbReference type="ARBA" id="ARBA00023163"/>
    </source>
</evidence>
<evidence type="ECO:0000313" key="8">
    <source>
        <dbReference type="Proteomes" id="UP000807353"/>
    </source>
</evidence>
<dbReference type="InterPro" id="IPR006565">
    <property type="entry name" value="BTP"/>
</dbReference>
<keyword evidence="3" id="KW-0804">Transcription</keyword>
<feature type="region of interest" description="Disordered" evidence="5">
    <location>
        <begin position="127"/>
        <end position="267"/>
    </location>
</feature>
<feature type="domain" description="Bromodomain associated" evidence="6">
    <location>
        <begin position="2"/>
        <end position="78"/>
    </location>
</feature>
<feature type="compositionally biased region" description="Acidic residues" evidence="5">
    <location>
        <begin position="136"/>
        <end position="150"/>
    </location>
</feature>
<evidence type="ECO:0000259" key="6">
    <source>
        <dbReference type="SMART" id="SM00576"/>
    </source>
</evidence>
<keyword evidence="4" id="KW-0539">Nucleus</keyword>
<protein>
    <recommendedName>
        <fullName evidence="6">Bromodomain associated domain-containing protein</fullName>
    </recommendedName>
</protein>
<evidence type="ECO:0000256" key="5">
    <source>
        <dbReference type="SAM" id="MobiDB-lite"/>
    </source>
</evidence>
<dbReference type="GO" id="GO:0005634">
    <property type="term" value="C:nucleus"/>
    <property type="evidence" value="ECO:0007669"/>
    <property type="project" value="UniProtKB-SubCell"/>
</dbReference>
<dbReference type="AlphaFoldDB" id="A0A9P6CFQ7"/>
<accession>A0A9P6CFQ7</accession>
<gene>
    <name evidence="7" type="ORF">BDZ94DRAFT_1324056</name>
</gene>
<dbReference type="OrthoDB" id="436852at2759"/>
<comment type="subcellular location">
    <subcellularLocation>
        <location evidence="1">Nucleus</location>
    </subcellularLocation>
</comment>
<name>A0A9P6CFQ7_9AGAR</name>
<dbReference type="CDD" id="cd00076">
    <property type="entry name" value="HFD_SF"/>
    <property type="match status" value="1"/>
</dbReference>
<proteinExistence type="predicted"/>
<dbReference type="Proteomes" id="UP000807353">
    <property type="component" value="Unassembled WGS sequence"/>
</dbReference>
<feature type="region of interest" description="Disordered" evidence="5">
    <location>
        <begin position="293"/>
        <end position="315"/>
    </location>
</feature>